<gene>
    <name evidence="1" type="ORF">SBA1_320030</name>
</gene>
<sequence>MNEVNNTQAMNEIPYRMALAGG</sequence>
<protein>
    <submittedName>
        <fullName evidence="1">Uncharacterized protein</fullName>
    </submittedName>
</protein>
<reference evidence="2" key="1">
    <citation type="submission" date="2018-02" db="EMBL/GenBank/DDBJ databases">
        <authorList>
            <person name="Hausmann B."/>
        </authorList>
    </citation>
    <scope>NUCLEOTIDE SEQUENCE [LARGE SCALE GENOMIC DNA]</scope>
    <source>
        <strain evidence="2">Peat soil MAG SbA1</strain>
    </source>
</reference>
<proteinExistence type="predicted"/>
<dbReference type="EMBL" id="OMOD01000125">
    <property type="protein sequence ID" value="SPF40700.1"/>
    <property type="molecule type" value="Genomic_DNA"/>
</dbReference>
<evidence type="ECO:0000313" key="1">
    <source>
        <dbReference type="EMBL" id="SPF40700.1"/>
    </source>
</evidence>
<organism evidence="1 2">
    <name type="scientific">Candidatus Sulfotelmatobacter kueseliae</name>
    <dbReference type="NCBI Taxonomy" id="2042962"/>
    <lineage>
        <taxon>Bacteria</taxon>
        <taxon>Pseudomonadati</taxon>
        <taxon>Acidobacteriota</taxon>
        <taxon>Terriglobia</taxon>
        <taxon>Terriglobales</taxon>
        <taxon>Candidatus Korobacteraceae</taxon>
        <taxon>Candidatus Sulfotelmatobacter</taxon>
    </lineage>
</organism>
<dbReference type="Proteomes" id="UP000238701">
    <property type="component" value="Unassembled WGS sequence"/>
</dbReference>
<evidence type="ECO:0000313" key="2">
    <source>
        <dbReference type="Proteomes" id="UP000238701"/>
    </source>
</evidence>
<dbReference type="AlphaFoldDB" id="A0A2U3KMB9"/>
<accession>A0A2U3KMB9</accession>
<name>A0A2U3KMB9_9BACT</name>